<dbReference type="OrthoDB" id="566138at2759"/>
<evidence type="ECO:0000256" key="1">
    <source>
        <dbReference type="SAM" id="SignalP"/>
    </source>
</evidence>
<dbReference type="SUPFAM" id="SSF75304">
    <property type="entry name" value="Amidase signature (AS) enzymes"/>
    <property type="match status" value="1"/>
</dbReference>
<dbReference type="InterPro" id="IPR023631">
    <property type="entry name" value="Amidase_dom"/>
</dbReference>
<reference evidence="3 4" key="1">
    <citation type="journal article" date="2019" name="Plant Biotechnol. J.">
        <title>The red bayberry genome and genetic basis of sex determination.</title>
        <authorList>
            <person name="Jia H.M."/>
            <person name="Jia H.J."/>
            <person name="Cai Q.L."/>
            <person name="Wang Y."/>
            <person name="Zhao H.B."/>
            <person name="Yang W.F."/>
            <person name="Wang G.Y."/>
            <person name="Li Y.H."/>
            <person name="Zhan D.L."/>
            <person name="Shen Y.T."/>
            <person name="Niu Q.F."/>
            <person name="Chang L."/>
            <person name="Qiu J."/>
            <person name="Zhao L."/>
            <person name="Xie H.B."/>
            <person name="Fu W.Y."/>
            <person name="Jin J."/>
            <person name="Li X.W."/>
            <person name="Jiao Y."/>
            <person name="Zhou C.C."/>
            <person name="Tu T."/>
            <person name="Chai C.Y."/>
            <person name="Gao J.L."/>
            <person name="Fan L.J."/>
            <person name="van de Weg E."/>
            <person name="Wang J.Y."/>
            <person name="Gao Z.S."/>
        </authorList>
    </citation>
    <scope>NUCLEOTIDE SEQUENCE [LARGE SCALE GENOMIC DNA]</scope>
    <source>
        <tissue evidence="3">Leaves</tissue>
    </source>
</reference>
<proteinExistence type="predicted"/>
<dbReference type="Gene3D" id="3.90.1300.10">
    <property type="entry name" value="Amidase signature (AS) domain"/>
    <property type="match status" value="1"/>
</dbReference>
<dbReference type="EMBL" id="RXIC02000025">
    <property type="protein sequence ID" value="KAB1207592.1"/>
    <property type="molecule type" value="Genomic_DNA"/>
</dbReference>
<feature type="signal peptide" evidence="1">
    <location>
        <begin position="1"/>
        <end position="29"/>
    </location>
</feature>
<organism evidence="3 4">
    <name type="scientific">Morella rubra</name>
    <name type="common">Chinese bayberry</name>
    <dbReference type="NCBI Taxonomy" id="262757"/>
    <lineage>
        <taxon>Eukaryota</taxon>
        <taxon>Viridiplantae</taxon>
        <taxon>Streptophyta</taxon>
        <taxon>Embryophyta</taxon>
        <taxon>Tracheophyta</taxon>
        <taxon>Spermatophyta</taxon>
        <taxon>Magnoliopsida</taxon>
        <taxon>eudicotyledons</taxon>
        <taxon>Gunneridae</taxon>
        <taxon>Pentapetalae</taxon>
        <taxon>rosids</taxon>
        <taxon>fabids</taxon>
        <taxon>Fagales</taxon>
        <taxon>Myricaceae</taxon>
        <taxon>Morella</taxon>
    </lineage>
</organism>
<dbReference type="Pfam" id="PF01425">
    <property type="entry name" value="Amidase"/>
    <property type="match status" value="1"/>
</dbReference>
<protein>
    <recommendedName>
        <fullName evidence="2">Amidase domain-containing protein</fullName>
    </recommendedName>
</protein>
<evidence type="ECO:0000313" key="3">
    <source>
        <dbReference type="EMBL" id="KAB1207592.1"/>
    </source>
</evidence>
<comment type="caution">
    <text evidence="3">The sequence shown here is derived from an EMBL/GenBank/DDBJ whole genome shotgun (WGS) entry which is preliminary data.</text>
</comment>
<dbReference type="InterPro" id="IPR036928">
    <property type="entry name" value="AS_sf"/>
</dbReference>
<accession>A0A6A1V474</accession>
<dbReference type="Proteomes" id="UP000516437">
    <property type="component" value="Chromosome 7"/>
</dbReference>
<feature type="domain" description="Amidase" evidence="2">
    <location>
        <begin position="56"/>
        <end position="428"/>
    </location>
</feature>
<evidence type="ECO:0000313" key="4">
    <source>
        <dbReference type="Proteomes" id="UP000516437"/>
    </source>
</evidence>
<evidence type="ECO:0000259" key="2">
    <source>
        <dbReference type="Pfam" id="PF01425"/>
    </source>
</evidence>
<dbReference type="PANTHER" id="PTHR42678">
    <property type="entry name" value="AMIDASE"/>
    <property type="match status" value="1"/>
</dbReference>
<gene>
    <name evidence="3" type="ORF">CJ030_MR7G022894</name>
</gene>
<keyword evidence="1" id="KW-0732">Signal</keyword>
<dbReference type="AlphaFoldDB" id="A0A6A1V474"/>
<keyword evidence="4" id="KW-1185">Reference proteome</keyword>
<dbReference type="PANTHER" id="PTHR42678:SF25">
    <property type="entry name" value="AMIDASE C869.01"/>
    <property type="match status" value="1"/>
</dbReference>
<feature type="chain" id="PRO_5025472289" description="Amidase domain-containing protein" evidence="1">
    <location>
        <begin position="30"/>
        <end position="523"/>
    </location>
</feature>
<sequence>MGIHLPASLLFSVFISLLVLSGFVSTVNSLRFTFTEATIDDIQRAFAADKLTSRQLVDLYLDQIARLNPLLRGVLEVNPDARDQADEADRERKVVNQCRQSLGELHGIPVLLKDSIATKDEMNTTGGSYALLGSKVPRDAGVVKRLRRAGAVILGKASLTEWYGTRSTTIPEGWCARGGQGVNPYVEGGSPCGSSSGPALSVAANMVSVSLGTETDGSIICPADHNSVVGLKPTVGLTSRAGVIPISPRQDTIGPICRTVTDAVYLLDAIVGFDPRDREATKAASKFIPAGGYRQFLNRHGLKGKRLGVVRNPFLDSYNGSTAIPAFEHHLSVLRQKGATIVDKLEIANIDIIMNPYQSGELVALLAEFKLTINNYLEELFNSTVRSLSDIIVFDSNNPVLEKMEEYGQEEFIASEMTNGIGEEEIKAIEMMEKLSKYGFEKLMKDNDLDAMVTLGSDASTVLAIGGYPAITVPGGYEGDGMPFGIFFGGLKGTEPKLIEIAYAFEQATMVRRPPPCSSSEQL</sequence>
<name>A0A6A1V474_9ROSI</name>